<sequence>APDPDEEDLDERHARRLGRCQDPHPQPDPALRVGCVRGDPRVRDRPRPGGLPAHRPHRPALPLGEDLPDGARLHRGGDRRGDQGRRADRRGRLLLHPPAGLPRLRRDGAEPAAQPHRGRDRLLAVGSLPRAGGDGERLPRDDLQLAAHQPELDRPAGQGHRAVRELLPVEGGRAQGRLRRGRAAVPGRQRRPGHRREHLHRAGPHAGHPADPGRAAGRHHPRVGHADRRRPGLPGRRARAGPHRPLHGRRGVLHRHRRGDRPDRLGRRPRGRHRQARPGRQGDHRHLRRRHPRRARPLQGVERVRRRV</sequence>
<feature type="region of interest" description="Disordered" evidence="1">
    <location>
        <begin position="1"/>
        <end position="138"/>
    </location>
</feature>
<feature type="non-terminal residue" evidence="2">
    <location>
        <position position="308"/>
    </location>
</feature>
<feature type="compositionally biased region" description="Basic and acidic residues" evidence="1">
    <location>
        <begin position="69"/>
        <end position="86"/>
    </location>
</feature>
<dbReference type="EC" id="2.6.1.42" evidence="2"/>
<gene>
    <name evidence="2" type="ORF">AVDCRST_MAG41-108</name>
</gene>
<name>A0A6J4H5B3_9ACTN</name>
<keyword evidence="2" id="KW-0032">Aminotransferase</keyword>
<feature type="compositionally biased region" description="Basic residues" evidence="1">
    <location>
        <begin position="236"/>
        <end position="259"/>
    </location>
</feature>
<protein>
    <submittedName>
        <fullName evidence="2">Branched-chain amino acid aminotransferase</fullName>
        <ecNumber evidence="2">2.6.1.42</ecNumber>
    </submittedName>
</protein>
<dbReference type="EMBL" id="CADCTP010000009">
    <property type="protein sequence ID" value="CAA9213496.1"/>
    <property type="molecule type" value="Genomic_DNA"/>
</dbReference>
<organism evidence="2">
    <name type="scientific">uncultured Mycobacteriales bacterium</name>
    <dbReference type="NCBI Taxonomy" id="581187"/>
    <lineage>
        <taxon>Bacteria</taxon>
        <taxon>Bacillati</taxon>
        <taxon>Actinomycetota</taxon>
        <taxon>Actinomycetes</taxon>
        <taxon>Mycobacteriales</taxon>
        <taxon>environmental samples</taxon>
    </lineage>
</organism>
<proteinExistence type="predicted"/>
<accession>A0A6J4H5B3</accession>
<reference evidence="2" key="1">
    <citation type="submission" date="2020-02" db="EMBL/GenBank/DDBJ databases">
        <authorList>
            <person name="Meier V. D."/>
        </authorList>
    </citation>
    <scope>NUCLEOTIDE SEQUENCE</scope>
    <source>
        <strain evidence="2">AVDCRST_MAG41</strain>
    </source>
</reference>
<feature type="non-terminal residue" evidence="2">
    <location>
        <position position="1"/>
    </location>
</feature>
<evidence type="ECO:0000313" key="2">
    <source>
        <dbReference type="EMBL" id="CAA9213496.1"/>
    </source>
</evidence>
<feature type="compositionally biased region" description="Basic residues" evidence="1">
    <location>
        <begin position="267"/>
        <end position="296"/>
    </location>
</feature>
<dbReference type="GO" id="GO:0004084">
    <property type="term" value="F:branched-chain-amino-acid transaminase activity"/>
    <property type="evidence" value="ECO:0007669"/>
    <property type="project" value="UniProtKB-EC"/>
</dbReference>
<dbReference type="AlphaFoldDB" id="A0A6J4H5B3"/>
<keyword evidence="2" id="KW-0808">Transferase</keyword>
<feature type="region of interest" description="Disordered" evidence="1">
    <location>
        <begin position="166"/>
        <end position="308"/>
    </location>
</feature>
<feature type="compositionally biased region" description="Basic and acidic residues" evidence="1">
    <location>
        <begin position="38"/>
        <end position="47"/>
    </location>
</feature>
<feature type="compositionally biased region" description="Basic residues" evidence="1">
    <location>
        <begin position="176"/>
        <end position="203"/>
    </location>
</feature>
<evidence type="ECO:0000256" key="1">
    <source>
        <dbReference type="SAM" id="MobiDB-lite"/>
    </source>
</evidence>